<dbReference type="EMBL" id="CP041690">
    <property type="protein sequence ID" value="QEE18960.1"/>
    <property type="molecule type" value="Genomic_DNA"/>
</dbReference>
<proteinExistence type="predicted"/>
<dbReference type="Gene3D" id="3.20.20.80">
    <property type="entry name" value="Glycosidases"/>
    <property type="match status" value="1"/>
</dbReference>
<reference evidence="1 2" key="1">
    <citation type="journal article" date="2015" name="Int. J. Syst. Evol. Microbiol.">
        <title>Youhaiella tibetensis gen. nov., sp. nov., isolated from subsurface sediment.</title>
        <authorList>
            <person name="Wang Y.X."/>
            <person name="Huang F.Q."/>
            <person name="Nogi Y."/>
            <person name="Pang S.J."/>
            <person name="Wang P.K."/>
            <person name="Lv J."/>
        </authorList>
    </citation>
    <scope>NUCLEOTIDE SEQUENCE [LARGE SCALE GENOMIC DNA]</scope>
    <source>
        <strain evidence="2">fig4</strain>
    </source>
</reference>
<dbReference type="InterPro" id="IPR017853">
    <property type="entry name" value="GH"/>
</dbReference>
<sequence>MKNSAILALLALTLGAGGAVAAPANYLYTSSGELAGLKAIAGRSDIAGAQVVYNWRGLEPREGEYDFSAIERDLALTDSLGKKLFIQIQDRFFSPKARNLPDYVLEEPQYGGGLVPQVDNPGEGKAEGYGWAAMQWNEHVRGRYQALLKALGERFDGRVFGINLPETAIDVDMKADRTGFSCDAYFAAELENLTAARAAFAKSHVVQYVNFWPCEWENDHAYMSRLFAFASANGVGLGGPDIIPYRKGQMKNSYPFFNQYKGKLDFVGMAVQEPTLSYRNEKTGKPFTKDEFIAFATDYLGADAVFWSAQTPWLKP</sequence>
<dbReference type="KEGG" id="yti:FNA67_01665"/>
<protein>
    <submittedName>
        <fullName evidence="1">Uncharacterized protein</fullName>
    </submittedName>
</protein>
<keyword evidence="2" id="KW-1185">Reference proteome</keyword>
<gene>
    <name evidence="1" type="ORF">FNA67_01665</name>
</gene>
<dbReference type="SUPFAM" id="SSF51445">
    <property type="entry name" value="(Trans)glycosidases"/>
    <property type="match status" value="1"/>
</dbReference>
<dbReference type="OrthoDB" id="4047605at2"/>
<evidence type="ECO:0000313" key="1">
    <source>
        <dbReference type="EMBL" id="QEE18960.1"/>
    </source>
</evidence>
<organism evidence="1 2">
    <name type="scientific">Paradevosia tibetensis</name>
    <dbReference type="NCBI Taxonomy" id="1447062"/>
    <lineage>
        <taxon>Bacteria</taxon>
        <taxon>Pseudomonadati</taxon>
        <taxon>Pseudomonadota</taxon>
        <taxon>Alphaproteobacteria</taxon>
        <taxon>Hyphomicrobiales</taxon>
        <taxon>Devosiaceae</taxon>
        <taxon>Paradevosia</taxon>
    </lineage>
</organism>
<evidence type="ECO:0000313" key="2">
    <source>
        <dbReference type="Proteomes" id="UP000321062"/>
    </source>
</evidence>
<accession>A0A5B9DI84</accession>
<name>A0A5B9DI84_9HYPH</name>
<dbReference type="AlphaFoldDB" id="A0A5B9DI84"/>
<dbReference type="RefSeq" id="WP_147654836.1">
    <property type="nucleotide sequence ID" value="NZ_BMFM01000001.1"/>
</dbReference>
<dbReference type="Proteomes" id="UP000321062">
    <property type="component" value="Chromosome"/>
</dbReference>